<evidence type="ECO:0000259" key="3">
    <source>
        <dbReference type="Pfam" id="PF05003"/>
    </source>
</evidence>
<accession>A0A2G5EV30</accession>
<keyword evidence="1" id="KW-0175">Coiled coil</keyword>
<dbReference type="PANTHER" id="PTHR31730">
    <property type="entry name" value="OS01G0873900 PROTEIN"/>
    <property type="match status" value="1"/>
</dbReference>
<evidence type="ECO:0000259" key="4">
    <source>
        <dbReference type="Pfam" id="PF11961"/>
    </source>
</evidence>
<evidence type="ECO:0008006" key="7">
    <source>
        <dbReference type="Google" id="ProtNLM"/>
    </source>
</evidence>
<feature type="region of interest" description="Disordered" evidence="2">
    <location>
        <begin position="39"/>
        <end position="67"/>
    </location>
</feature>
<sequence>MGGVCSNGKVSSSKLNLVIESKKDSSGITTSNTAKSKFKTMGSFNKQRKTTQGEEEVEEQEDDDSMVSYSYSPMDYHSGELGIPSSSFGLNPSNSTPARAGTAYKVPQKGSFFGRVGVVGLERAVEVLDTLGSSMSNLNPSSGFISGMASRVNKISILAFEVANTIVKGANLLQSLSKENIQFLKEEVLHSDGVQWLVSTNMEELLNIAAADKREEFDVFCKEVVRFGDKCKDPQWHNLERYFQKLELHSTTNKELKEEAEMTVQELTSLAQQTAELYHELHALDRFEQDYRRKLEEVESLHLPRRGESLMILHSELKNQRKLVRGLKKKSLWSKSLEDVMEKLVDVVIFIHQEITEAFGKNGTTSIGNDTNQSVQRLGVCGLALHYANVINQIDNIVSRPTSLPPNMRDTLYHGLPSGVKAALRSKLQSFGSKEELTVPQIKAEMEKTLQWLVPVAANTTKAHQGFGWVGEWANTGNEFNKKTSGQNNLIRLQTLYHAAREKTDLYILELVVWLHHLIGRVRQRDFGFKPMWPVRSPTHKVLVFPSETQKKTSSDRKSKTDRILHLSQVDRDMLEDVCSRKLNPGISKSQEFSTVKKRKGTKGLGFRSSGSSPSRTFNATQDKEQIKTDMLDVMDGLHKTH</sequence>
<dbReference type="OrthoDB" id="2020544at2759"/>
<evidence type="ECO:0000256" key="1">
    <source>
        <dbReference type="SAM" id="Coils"/>
    </source>
</evidence>
<keyword evidence="6" id="KW-1185">Reference proteome</keyword>
<evidence type="ECO:0000313" key="6">
    <source>
        <dbReference type="Proteomes" id="UP000230069"/>
    </source>
</evidence>
<dbReference type="Pfam" id="PF11961">
    <property type="entry name" value="DUF3475"/>
    <property type="match status" value="1"/>
</dbReference>
<feature type="domain" description="DUF668" evidence="3">
    <location>
        <begin position="377"/>
        <end position="462"/>
    </location>
</feature>
<protein>
    <recommendedName>
        <fullName evidence="7">DUF668 domain-containing protein</fullName>
    </recommendedName>
</protein>
<organism evidence="5 6">
    <name type="scientific">Aquilegia coerulea</name>
    <name type="common">Rocky mountain columbine</name>
    <dbReference type="NCBI Taxonomy" id="218851"/>
    <lineage>
        <taxon>Eukaryota</taxon>
        <taxon>Viridiplantae</taxon>
        <taxon>Streptophyta</taxon>
        <taxon>Embryophyta</taxon>
        <taxon>Tracheophyta</taxon>
        <taxon>Spermatophyta</taxon>
        <taxon>Magnoliopsida</taxon>
        <taxon>Ranunculales</taxon>
        <taxon>Ranunculaceae</taxon>
        <taxon>Thalictroideae</taxon>
        <taxon>Aquilegia</taxon>
    </lineage>
</organism>
<gene>
    <name evidence="5" type="ORF">AQUCO_00400453v1</name>
</gene>
<dbReference type="InterPro" id="IPR021864">
    <property type="entry name" value="DUF3475"/>
</dbReference>
<name>A0A2G5EV30_AQUCA</name>
<proteinExistence type="predicted"/>
<reference evidence="5 6" key="1">
    <citation type="submission" date="2017-09" db="EMBL/GenBank/DDBJ databases">
        <title>WGS assembly of Aquilegia coerulea Goldsmith.</title>
        <authorList>
            <person name="Hodges S."/>
            <person name="Kramer E."/>
            <person name="Nordborg M."/>
            <person name="Tomkins J."/>
            <person name="Borevitz J."/>
            <person name="Derieg N."/>
            <person name="Yan J."/>
            <person name="Mihaltcheva S."/>
            <person name="Hayes R.D."/>
            <person name="Rokhsar D."/>
        </authorList>
    </citation>
    <scope>NUCLEOTIDE SEQUENCE [LARGE SCALE GENOMIC DNA]</scope>
    <source>
        <strain evidence="6">cv. Goldsmith</strain>
    </source>
</reference>
<dbReference type="Proteomes" id="UP000230069">
    <property type="component" value="Unassembled WGS sequence"/>
</dbReference>
<feature type="domain" description="DUF3475" evidence="4">
    <location>
        <begin position="157"/>
        <end position="213"/>
    </location>
</feature>
<dbReference type="GO" id="GO:0045927">
    <property type="term" value="P:positive regulation of growth"/>
    <property type="evidence" value="ECO:0007669"/>
    <property type="project" value="InterPro"/>
</dbReference>
<dbReference type="AlphaFoldDB" id="A0A2G5EV30"/>
<dbReference type="InParanoid" id="A0A2G5EV30"/>
<evidence type="ECO:0000256" key="2">
    <source>
        <dbReference type="SAM" id="MobiDB-lite"/>
    </source>
</evidence>
<feature type="region of interest" description="Disordered" evidence="2">
    <location>
        <begin position="591"/>
        <end position="625"/>
    </location>
</feature>
<dbReference type="EMBL" id="KZ305021">
    <property type="protein sequence ID" value="PIA59572.1"/>
    <property type="molecule type" value="Genomic_DNA"/>
</dbReference>
<evidence type="ECO:0000313" key="5">
    <source>
        <dbReference type="EMBL" id="PIA59572.1"/>
    </source>
</evidence>
<dbReference type="PANTHER" id="PTHR31730:SF18">
    <property type="entry name" value="PROTEIN PSK SIMULATOR 2"/>
    <property type="match status" value="1"/>
</dbReference>
<feature type="compositionally biased region" description="Polar residues" evidence="2">
    <location>
        <begin position="609"/>
        <end position="621"/>
    </location>
</feature>
<dbReference type="InterPro" id="IPR007700">
    <property type="entry name" value="DUF668"/>
</dbReference>
<dbReference type="InterPro" id="IPR045021">
    <property type="entry name" value="PSI1/2/3"/>
</dbReference>
<feature type="coiled-coil region" evidence="1">
    <location>
        <begin position="239"/>
        <end position="277"/>
    </location>
</feature>
<dbReference type="Pfam" id="PF05003">
    <property type="entry name" value="DUF668"/>
    <property type="match status" value="1"/>
</dbReference>
<dbReference type="STRING" id="218851.A0A2G5EV30"/>
<feature type="compositionally biased region" description="Acidic residues" evidence="2">
    <location>
        <begin position="53"/>
        <end position="65"/>
    </location>
</feature>